<dbReference type="EMBL" id="JACHOB010000002">
    <property type="protein sequence ID" value="MBB4658708.1"/>
    <property type="molecule type" value="Genomic_DNA"/>
</dbReference>
<comment type="caution">
    <text evidence="1">The sequence shown here is derived from an EMBL/GenBank/DDBJ whole genome shotgun (WGS) entry which is preliminary data.</text>
</comment>
<gene>
    <name evidence="1" type="ORF">GGQ59_001222</name>
</gene>
<evidence type="ECO:0000313" key="2">
    <source>
        <dbReference type="Proteomes" id="UP000563524"/>
    </source>
</evidence>
<accession>A0A840I3F0</accession>
<dbReference type="AlphaFoldDB" id="A0A840I3F0"/>
<name>A0A840I3F0_9PROT</name>
<protein>
    <submittedName>
        <fullName evidence="1">Uncharacterized protein</fullName>
    </submittedName>
</protein>
<dbReference type="Proteomes" id="UP000563524">
    <property type="component" value="Unassembled WGS sequence"/>
</dbReference>
<dbReference type="RefSeq" id="WP_183816892.1">
    <property type="nucleotide sequence ID" value="NZ_JACHOB010000002.1"/>
</dbReference>
<evidence type="ECO:0000313" key="1">
    <source>
        <dbReference type="EMBL" id="MBB4658708.1"/>
    </source>
</evidence>
<proteinExistence type="predicted"/>
<keyword evidence="2" id="KW-1185">Reference proteome</keyword>
<organism evidence="1 2">
    <name type="scientific">Parvularcula dongshanensis</name>
    <dbReference type="NCBI Taxonomy" id="1173995"/>
    <lineage>
        <taxon>Bacteria</taxon>
        <taxon>Pseudomonadati</taxon>
        <taxon>Pseudomonadota</taxon>
        <taxon>Alphaproteobacteria</taxon>
        <taxon>Parvularculales</taxon>
        <taxon>Parvularculaceae</taxon>
        <taxon>Parvularcula</taxon>
    </lineage>
</organism>
<sequence>MINTQPTGFAEPTDLPKRLHSLWIKEADRLLEAVGPDAEDAEWQALIEMLEEASPMPGGKVAQVAAKARSMVGSYAEKADRRRLAVRAFRTAARVEARDAPQIGG</sequence>
<reference evidence="1 2" key="1">
    <citation type="submission" date="2020-08" db="EMBL/GenBank/DDBJ databases">
        <title>Genomic Encyclopedia of Type Strains, Phase IV (KMG-IV): sequencing the most valuable type-strain genomes for metagenomic binning, comparative biology and taxonomic classification.</title>
        <authorList>
            <person name="Goeker M."/>
        </authorList>
    </citation>
    <scope>NUCLEOTIDE SEQUENCE [LARGE SCALE GENOMIC DNA]</scope>
    <source>
        <strain evidence="1 2">DSM 102850</strain>
    </source>
</reference>